<dbReference type="Proteomes" id="UP000051530">
    <property type="component" value="Unassembled WGS sequence"/>
</dbReference>
<dbReference type="VEuPathDB" id="MicrosporidiaDB:M153_2650004694"/>
<evidence type="ECO:0000313" key="1">
    <source>
        <dbReference type="EMBL" id="KRH94417.1"/>
    </source>
</evidence>
<dbReference type="AlphaFoldDB" id="A0A0R0M5M5"/>
<evidence type="ECO:0000313" key="2">
    <source>
        <dbReference type="Proteomes" id="UP000051530"/>
    </source>
</evidence>
<proteinExistence type="predicted"/>
<sequence>MIFYQFSRKLTLILSKNISSYEKVSTNHNHFFFKKITILF</sequence>
<keyword evidence="2" id="KW-1185">Reference proteome</keyword>
<dbReference type="EMBL" id="LGUB01000078">
    <property type="protein sequence ID" value="KRH94417.1"/>
    <property type="molecule type" value="Genomic_DNA"/>
</dbReference>
<name>A0A0R0M5M5_9MICR</name>
<organism evidence="1 2">
    <name type="scientific">Pseudoloma neurophilia</name>
    <dbReference type="NCBI Taxonomy" id="146866"/>
    <lineage>
        <taxon>Eukaryota</taxon>
        <taxon>Fungi</taxon>
        <taxon>Fungi incertae sedis</taxon>
        <taxon>Microsporidia</taxon>
        <taxon>Pseudoloma</taxon>
    </lineage>
</organism>
<protein>
    <submittedName>
        <fullName evidence="1">Uncharacterized protein</fullName>
    </submittedName>
</protein>
<comment type="caution">
    <text evidence="1">The sequence shown here is derived from an EMBL/GenBank/DDBJ whole genome shotgun (WGS) entry which is preliminary data.</text>
</comment>
<accession>A0A0R0M5M5</accession>
<reference evidence="1 2" key="1">
    <citation type="submission" date="2015-07" db="EMBL/GenBank/DDBJ databases">
        <title>The genome of Pseudoloma neurophilia, a relevant intracellular parasite of the zebrafish.</title>
        <authorList>
            <person name="Ndikumana S."/>
            <person name="Pelin A."/>
            <person name="Sanders J."/>
            <person name="Corradi N."/>
        </authorList>
    </citation>
    <scope>NUCLEOTIDE SEQUENCE [LARGE SCALE GENOMIC DNA]</scope>
    <source>
        <strain evidence="1 2">MK1</strain>
    </source>
</reference>
<gene>
    <name evidence="1" type="ORF">M153_2650004694</name>
</gene>